<sequence>MSDQLLINNQIRLMNVLEDFVLKNIKYSGVGDQTSLHERLKFCGIDLGPNRQEYRYELTELDKQNIYSFHAVGHYKETEQQKKYRTIAVQKIHLAEDENDTVEIPLIDRLPRFYDDILTEIKLFFTYVQSEEILSLKQVEKLRKKAFHTYALHNDCQSLEVVPKEINKIFEKIHNGHQKQKSTDHIKASFLQYAERILLDKNEVSKISTISKDIIINDLTKDSIPFVKEAITKQHILESELLNLQAARLNLKKDCLLMSADVDQQTEAIYIFNTKDHAFLKDSNRRFKKSASHHRRKAEELQGTRKNTTEDIIRKKFSGNSETWLKQHQVGDQSLYHLIKEIVKKNKQRSYLKDKNS</sequence>
<gene>
    <name evidence="1" type="ORF">CFH90_01075</name>
</gene>
<evidence type="ECO:0000313" key="2">
    <source>
        <dbReference type="Proteomes" id="UP000276980"/>
    </source>
</evidence>
<proteinExistence type="predicted"/>
<dbReference type="AlphaFoldDB" id="A0A3S9AGE1"/>
<name>A0A3S9AGE1_ACIJO</name>
<reference evidence="1 2" key="1">
    <citation type="submission" date="2017-06" db="EMBL/GenBank/DDBJ databases">
        <title>Complete Genome Sequence of the Carbazole-Degrading Bacterium Acinetobacter johnsonii IC001.</title>
        <authorList>
            <person name="Vejarano F."/>
            <person name="Suzuki-Minakuchi C."/>
            <person name="Ohtsubo Y."/>
            <person name="Tsuda M."/>
            <person name="Okada K."/>
            <person name="Nojiri H."/>
        </authorList>
    </citation>
    <scope>NUCLEOTIDE SEQUENCE [LARGE SCALE GENOMIC DNA]</scope>
    <source>
        <strain evidence="1 2">IC001</strain>
    </source>
</reference>
<accession>A0A3S9AGE1</accession>
<dbReference type="RefSeq" id="WP_126034911.1">
    <property type="nucleotide sequence ID" value="NZ_CP022298.1"/>
</dbReference>
<dbReference type="EMBL" id="CP022298">
    <property type="protein sequence ID" value="AZN62713.1"/>
    <property type="molecule type" value="Genomic_DNA"/>
</dbReference>
<evidence type="ECO:0000313" key="1">
    <source>
        <dbReference type="EMBL" id="AZN62713.1"/>
    </source>
</evidence>
<protein>
    <submittedName>
        <fullName evidence="1">Uncharacterized protein</fullName>
    </submittedName>
</protein>
<organism evidence="1 2">
    <name type="scientific">Acinetobacter johnsonii</name>
    <dbReference type="NCBI Taxonomy" id="40214"/>
    <lineage>
        <taxon>Bacteria</taxon>
        <taxon>Pseudomonadati</taxon>
        <taxon>Pseudomonadota</taxon>
        <taxon>Gammaproteobacteria</taxon>
        <taxon>Moraxellales</taxon>
        <taxon>Moraxellaceae</taxon>
        <taxon>Acinetobacter</taxon>
    </lineage>
</organism>
<dbReference type="Proteomes" id="UP000276980">
    <property type="component" value="Chromosome"/>
</dbReference>